<dbReference type="GO" id="GO:0051015">
    <property type="term" value="F:actin filament binding"/>
    <property type="evidence" value="ECO:0007669"/>
    <property type="project" value="TreeGrafter"/>
</dbReference>
<sequence length="153" mass="16442">MARLTDLKLKLQSLIRVTGIYILRLGATLGLDPNEIDVTVTTGTSAGPTLHSLSYDLLDQASSTRGPSPAPGDSNDTHTGDDDGSRISVLRRSYHFLGRVVRASLPIQAMMLLLLGAASLVPTTQDDYSCLLVNNFANSFTPMLRYNDGPPPL</sequence>
<evidence type="ECO:0000313" key="12">
    <source>
        <dbReference type="RefSeq" id="XP_025834542.1"/>
    </source>
</evidence>
<keyword evidence="5" id="KW-1133">Transmembrane helix</keyword>
<keyword evidence="6 8" id="KW-0472">Membrane</keyword>
<comment type="subcellular location">
    <subcellularLocation>
        <location evidence="1">Nucleus membrane</location>
    </subcellularLocation>
</comment>
<keyword evidence="4" id="KW-0677">Repeat</keyword>
<protein>
    <submittedName>
        <fullName evidence="12">Nesprin-2-like</fullName>
    </submittedName>
</protein>
<dbReference type="GO" id="GO:0034993">
    <property type="term" value="C:meiotic nuclear membrane microtubule tethering complex"/>
    <property type="evidence" value="ECO:0007669"/>
    <property type="project" value="TreeGrafter"/>
</dbReference>
<dbReference type="SMART" id="SM01249">
    <property type="entry name" value="KASH"/>
    <property type="match status" value="1"/>
</dbReference>
<evidence type="ECO:0000256" key="3">
    <source>
        <dbReference type="ARBA" id="ARBA00022692"/>
    </source>
</evidence>
<dbReference type="Proteomes" id="UP000192223">
    <property type="component" value="Unplaced"/>
</dbReference>
<dbReference type="GO" id="GO:0005737">
    <property type="term" value="C:cytoplasm"/>
    <property type="evidence" value="ECO:0007669"/>
    <property type="project" value="TreeGrafter"/>
</dbReference>
<dbReference type="RefSeq" id="XP_025834542.1">
    <property type="nucleotide sequence ID" value="XM_025978757.1"/>
</dbReference>
<evidence type="ECO:0000259" key="10">
    <source>
        <dbReference type="PROSITE" id="PS51049"/>
    </source>
</evidence>
<keyword evidence="11" id="KW-1185">Reference proteome</keyword>
<dbReference type="InParanoid" id="A0A7F5REZ9"/>
<evidence type="ECO:0000256" key="5">
    <source>
        <dbReference type="ARBA" id="ARBA00022989"/>
    </source>
</evidence>
<dbReference type="AlphaFoldDB" id="A0A7F5REZ9"/>
<dbReference type="GeneID" id="112905733"/>
<evidence type="ECO:0000256" key="6">
    <source>
        <dbReference type="ARBA" id="ARBA00023136"/>
    </source>
</evidence>
<dbReference type="InterPro" id="IPR012315">
    <property type="entry name" value="KASH"/>
</dbReference>
<dbReference type="Pfam" id="PF10541">
    <property type="entry name" value="KASH"/>
    <property type="match status" value="1"/>
</dbReference>
<name>A0A7F5REZ9_AGRPL</name>
<dbReference type="PANTHER" id="PTHR47535:SF1">
    <property type="entry name" value="NESPRIN-1"/>
    <property type="match status" value="1"/>
</dbReference>
<gene>
    <name evidence="12" type="primary">LOC112905733</name>
</gene>
<evidence type="ECO:0000256" key="9">
    <source>
        <dbReference type="SAM" id="MobiDB-lite"/>
    </source>
</evidence>
<evidence type="ECO:0000256" key="4">
    <source>
        <dbReference type="ARBA" id="ARBA00022737"/>
    </source>
</evidence>
<accession>A0A7F5REZ9</accession>
<keyword evidence="3 8" id="KW-0812">Transmembrane</keyword>
<proteinExistence type="inferred from homology"/>
<dbReference type="KEGG" id="apln:112905733"/>
<reference evidence="12" key="1">
    <citation type="submission" date="2025-08" db="UniProtKB">
        <authorList>
            <consortium name="RefSeq"/>
        </authorList>
    </citation>
    <scope>IDENTIFICATION</scope>
    <source>
        <tissue evidence="12">Entire body</tissue>
    </source>
</reference>
<keyword evidence="7" id="KW-0539">Nucleus</keyword>
<dbReference type="PANTHER" id="PTHR47535">
    <property type="entry name" value="MUSCLE-SPECIFIC PROTEIN 300 KDA, ISOFORM G"/>
    <property type="match status" value="1"/>
</dbReference>
<feature type="topological domain" description="Perinuclear space" evidence="8">
    <location>
        <begin position="124"/>
        <end position="153"/>
    </location>
</feature>
<evidence type="ECO:0000256" key="1">
    <source>
        <dbReference type="ARBA" id="ARBA00004126"/>
    </source>
</evidence>
<evidence type="ECO:0000256" key="7">
    <source>
        <dbReference type="ARBA" id="ARBA00023242"/>
    </source>
</evidence>
<dbReference type="InterPro" id="IPR052403">
    <property type="entry name" value="LINC-complex_assoc"/>
</dbReference>
<evidence type="ECO:0000256" key="2">
    <source>
        <dbReference type="ARBA" id="ARBA00008619"/>
    </source>
</evidence>
<evidence type="ECO:0000256" key="8">
    <source>
        <dbReference type="PROSITE-ProRule" id="PRU00385"/>
    </source>
</evidence>
<feature type="region of interest" description="Disordered" evidence="9">
    <location>
        <begin position="61"/>
        <end position="84"/>
    </location>
</feature>
<dbReference type="PROSITE" id="PS51049">
    <property type="entry name" value="KASH"/>
    <property type="match status" value="1"/>
</dbReference>
<dbReference type="OrthoDB" id="6618337at2759"/>
<feature type="compositionally biased region" description="Basic and acidic residues" evidence="9">
    <location>
        <begin position="75"/>
        <end position="84"/>
    </location>
</feature>
<evidence type="ECO:0000313" key="11">
    <source>
        <dbReference type="Proteomes" id="UP000192223"/>
    </source>
</evidence>
<feature type="topological domain" description="Cytoplasmic" evidence="8">
    <location>
        <begin position="1"/>
        <end position="102"/>
    </location>
</feature>
<dbReference type="GO" id="GO:0005640">
    <property type="term" value="C:nuclear outer membrane"/>
    <property type="evidence" value="ECO:0007669"/>
    <property type="project" value="TreeGrafter"/>
</dbReference>
<dbReference type="GO" id="GO:0007097">
    <property type="term" value="P:nuclear migration"/>
    <property type="evidence" value="ECO:0007669"/>
    <property type="project" value="TreeGrafter"/>
</dbReference>
<comment type="similarity">
    <text evidence="2">Belongs to the nesprin family.</text>
</comment>
<feature type="domain" description="KASH" evidence="10">
    <location>
        <begin position="94"/>
        <end position="153"/>
    </location>
</feature>
<organism evidence="11 12">
    <name type="scientific">Agrilus planipennis</name>
    <name type="common">Emerald ash borer</name>
    <name type="synonym">Agrilus marcopoli</name>
    <dbReference type="NCBI Taxonomy" id="224129"/>
    <lineage>
        <taxon>Eukaryota</taxon>
        <taxon>Metazoa</taxon>
        <taxon>Ecdysozoa</taxon>
        <taxon>Arthropoda</taxon>
        <taxon>Hexapoda</taxon>
        <taxon>Insecta</taxon>
        <taxon>Pterygota</taxon>
        <taxon>Neoptera</taxon>
        <taxon>Endopterygota</taxon>
        <taxon>Coleoptera</taxon>
        <taxon>Polyphaga</taxon>
        <taxon>Elateriformia</taxon>
        <taxon>Buprestoidea</taxon>
        <taxon>Buprestidae</taxon>
        <taxon>Agrilinae</taxon>
        <taxon>Agrilus</taxon>
    </lineage>
</organism>